<organism evidence="1 2">
    <name type="scientific">Bacillus thermotolerans</name>
    <name type="common">Quasibacillus thermotolerans</name>
    <dbReference type="NCBI Taxonomy" id="1221996"/>
    <lineage>
        <taxon>Bacteria</taxon>
        <taxon>Bacillati</taxon>
        <taxon>Bacillota</taxon>
        <taxon>Bacilli</taxon>
        <taxon>Bacillales</taxon>
        <taxon>Bacillaceae</taxon>
        <taxon>Bacillus</taxon>
    </lineage>
</organism>
<gene>
    <name evidence="1" type="ORF">QY95_03897</name>
</gene>
<protein>
    <submittedName>
        <fullName evidence="1">Uncharacterized protein</fullName>
    </submittedName>
</protein>
<dbReference type="AlphaFoldDB" id="A0A0F5HMF7"/>
<keyword evidence="2" id="KW-1185">Reference proteome</keyword>
<dbReference type="EMBL" id="JWIR02000084">
    <property type="protein sequence ID" value="KKB34463.1"/>
    <property type="molecule type" value="Genomic_DNA"/>
</dbReference>
<dbReference type="Proteomes" id="UP000031563">
    <property type="component" value="Unassembled WGS sequence"/>
</dbReference>
<proteinExistence type="predicted"/>
<comment type="caution">
    <text evidence="1">The sequence shown here is derived from an EMBL/GenBank/DDBJ whole genome shotgun (WGS) entry which is preliminary data.</text>
</comment>
<sequence>MSAARLSTLVDRNGRRVDSCGLTARPAESEAPAMEINLSFTGEIKSKEHSP</sequence>
<accession>A0A0F5HMF7</accession>
<name>A0A0F5HMF7_BACTR</name>
<evidence type="ECO:0000313" key="2">
    <source>
        <dbReference type="Proteomes" id="UP000031563"/>
    </source>
</evidence>
<reference evidence="1" key="1">
    <citation type="submission" date="2015-02" db="EMBL/GenBank/DDBJ databases">
        <title>Genome Assembly of Bacillaceae bacterium MTCC 8252.</title>
        <authorList>
            <person name="Verma A."/>
            <person name="Khatri I."/>
            <person name="Mual P."/>
            <person name="Subramanian S."/>
            <person name="Krishnamurthi S."/>
        </authorList>
    </citation>
    <scope>NUCLEOTIDE SEQUENCE [LARGE SCALE GENOMIC DNA]</scope>
    <source>
        <strain evidence="1">MTCC 8252</strain>
    </source>
</reference>
<evidence type="ECO:0000313" key="1">
    <source>
        <dbReference type="EMBL" id="KKB34463.1"/>
    </source>
</evidence>